<keyword evidence="1" id="KW-0342">GTP-binding</keyword>
<dbReference type="SUPFAM" id="SSF52540">
    <property type="entry name" value="P-loop containing nucleoside triphosphate hydrolases"/>
    <property type="match status" value="1"/>
</dbReference>
<dbReference type="InterPro" id="IPR027417">
    <property type="entry name" value="P-loop_NTPase"/>
</dbReference>
<dbReference type="OrthoDB" id="4150765at2759"/>
<evidence type="ECO:0000259" key="3">
    <source>
        <dbReference type="PROSITE" id="PS51719"/>
    </source>
</evidence>
<dbReference type="PANTHER" id="PTHR18884">
    <property type="entry name" value="SEPTIN"/>
    <property type="match status" value="1"/>
</dbReference>
<reference evidence="4" key="1">
    <citation type="submission" date="2021-02" db="EMBL/GenBank/DDBJ databases">
        <title>Genome sequence Cadophora malorum strain M34.</title>
        <authorList>
            <person name="Stefanovic E."/>
            <person name="Vu D."/>
            <person name="Scully C."/>
            <person name="Dijksterhuis J."/>
            <person name="Roader J."/>
            <person name="Houbraken J."/>
        </authorList>
    </citation>
    <scope>NUCLEOTIDE SEQUENCE</scope>
    <source>
        <strain evidence="4">M34</strain>
    </source>
</reference>
<keyword evidence="5" id="KW-1185">Reference proteome</keyword>
<dbReference type="Pfam" id="PF00735">
    <property type="entry name" value="Septin"/>
    <property type="match status" value="1"/>
</dbReference>
<gene>
    <name evidence="4" type="ORF">IFR04_005359</name>
</gene>
<evidence type="ECO:0000313" key="4">
    <source>
        <dbReference type="EMBL" id="KAG4421520.1"/>
    </source>
</evidence>
<accession>A0A8H7TLN9</accession>
<feature type="region of interest" description="Disordered" evidence="2">
    <location>
        <begin position="1"/>
        <end position="176"/>
    </location>
</feature>
<protein>
    <recommendedName>
        <fullName evidence="3">Septin-type G domain-containing protein</fullName>
    </recommendedName>
</protein>
<dbReference type="InterPro" id="IPR030379">
    <property type="entry name" value="G_SEPTIN_dom"/>
</dbReference>
<dbReference type="InterPro" id="IPR046707">
    <property type="entry name" value="DUF6780"/>
</dbReference>
<comment type="caution">
    <text evidence="4">The sequence shown here is derived from an EMBL/GenBank/DDBJ whole genome shotgun (WGS) entry which is preliminary data.</text>
</comment>
<feature type="compositionally biased region" description="Low complexity" evidence="2">
    <location>
        <begin position="151"/>
        <end position="166"/>
    </location>
</feature>
<dbReference type="EMBL" id="JAFJYH010000064">
    <property type="protein sequence ID" value="KAG4421520.1"/>
    <property type="molecule type" value="Genomic_DNA"/>
</dbReference>
<dbReference type="Pfam" id="PF20571">
    <property type="entry name" value="DUF6780"/>
    <property type="match status" value="1"/>
</dbReference>
<feature type="compositionally biased region" description="Polar residues" evidence="2">
    <location>
        <begin position="64"/>
        <end position="82"/>
    </location>
</feature>
<keyword evidence="1" id="KW-0547">Nucleotide-binding</keyword>
<evidence type="ECO:0000256" key="1">
    <source>
        <dbReference type="RuleBase" id="RU004560"/>
    </source>
</evidence>
<proteinExistence type="inferred from homology"/>
<organism evidence="4 5">
    <name type="scientific">Cadophora malorum</name>
    <dbReference type="NCBI Taxonomy" id="108018"/>
    <lineage>
        <taxon>Eukaryota</taxon>
        <taxon>Fungi</taxon>
        <taxon>Dikarya</taxon>
        <taxon>Ascomycota</taxon>
        <taxon>Pezizomycotina</taxon>
        <taxon>Leotiomycetes</taxon>
        <taxon>Helotiales</taxon>
        <taxon>Ploettnerulaceae</taxon>
        <taxon>Cadophora</taxon>
    </lineage>
</organism>
<dbReference type="Proteomes" id="UP000664132">
    <property type="component" value="Unassembled WGS sequence"/>
</dbReference>
<dbReference type="Gene3D" id="3.40.50.300">
    <property type="entry name" value="P-loop containing nucleotide triphosphate hydrolases"/>
    <property type="match status" value="1"/>
</dbReference>
<dbReference type="GO" id="GO:0005525">
    <property type="term" value="F:GTP binding"/>
    <property type="evidence" value="ECO:0007669"/>
    <property type="project" value="UniProtKB-KW"/>
</dbReference>
<evidence type="ECO:0000256" key="2">
    <source>
        <dbReference type="SAM" id="MobiDB-lite"/>
    </source>
</evidence>
<dbReference type="FunFam" id="3.40.50.300:FF:002000">
    <property type="entry name" value="Putative heat shock protein"/>
    <property type="match status" value="1"/>
</dbReference>
<dbReference type="PROSITE" id="PS51719">
    <property type="entry name" value="G_SEPTIN"/>
    <property type="match status" value="1"/>
</dbReference>
<feature type="domain" description="Septin-type G" evidence="3">
    <location>
        <begin position="228"/>
        <end position="536"/>
    </location>
</feature>
<evidence type="ECO:0000313" key="5">
    <source>
        <dbReference type="Proteomes" id="UP000664132"/>
    </source>
</evidence>
<dbReference type="PROSITE" id="PS00675">
    <property type="entry name" value="SIGMA54_INTERACT_1"/>
    <property type="match status" value="1"/>
</dbReference>
<dbReference type="AlphaFoldDB" id="A0A8H7TLN9"/>
<name>A0A8H7TLN9_9HELO</name>
<feature type="compositionally biased region" description="Polar residues" evidence="2">
    <location>
        <begin position="113"/>
        <end position="147"/>
    </location>
</feature>
<dbReference type="InterPro" id="IPR025662">
    <property type="entry name" value="Sigma_54_int_dom_ATP-bd_1"/>
</dbReference>
<comment type="similarity">
    <text evidence="1">Belongs to the TRAFAC class TrmE-Era-EngA-EngB-Septin-like GTPase superfamily. Septin GTPase family.</text>
</comment>
<sequence length="740" mass="81476">MRPLPGDDVFTGRSPSTSFDNDPTPLAPRNQAPQMSYFIADEKTMDASTSRSPIILPKQRDSSKSSSYGVESLETTISSLAQDSDDSEEKLRNARHNWKKNLGQRMSKKSEENLSQPTSPSTRSSGDVSRNASPSFQRRSSQATISRPFTPLSYGSPAPPSLLSSPDSRRNSDAGSLMDEVASQAIVSSGDEDKEPSLEMVDSGSAPQLVMPSIKMPSRRPFTERGKNMGRLKVLVAGDSGVGKTSLIKAIVQVCEDIVHVDPLSAEPISIPATRRKSSRTKFRSGSADLQTTSKITEIYASTRSYPSWWSDLEESRILRRRKSVGDSVLERNLCFVDTPGYGNQTSCLECITPVVEYIESQFKKVTSFDGMSEPEMVNLLSGNGGSQVDVVLYVVSNKIKPVDIEYLRRLSALTNVIPLVARADACFPEEVSSLKHNIMSELDAANIKPFLFGLTPEAAQRTSQPSPPYAISTTPSKDHDTMDASLLMSPDYIQPLIPSELHVLVSQIFDQDSVSWLRHSAAKKFITWRSSSTPVSRPQSLYQPLTSSLSGSQSLTAPVGATISYALARITDHTQREERIAQVRLANWAADLQRSLQNERARFEALARSERAVWLTERLGECVSDGTIVPISQARKNDPAYDTTSGALVKQGTYSRRRTQRDVRGGVDRHDPLGLLMLNEELKRKGWIVFKVVSSFGLLGGLAYWVTRTLQGAETETAMFGFGGMGIRDWVELGAVDWR</sequence>